<dbReference type="RefSeq" id="WP_173867061.1">
    <property type="nucleotide sequence ID" value="NZ_JAAWUU010000087.1"/>
</dbReference>
<gene>
    <name evidence="1" type="ORF">HFM93_14545</name>
</gene>
<dbReference type="InterPro" id="IPR032675">
    <property type="entry name" value="LRR_dom_sf"/>
</dbReference>
<accession>A0ABX2H2V6</accession>
<dbReference type="InterPro" id="IPR026906">
    <property type="entry name" value="LRR_5"/>
</dbReference>
<dbReference type="Gene3D" id="3.80.10.10">
    <property type="entry name" value="Ribonuclease Inhibitor"/>
    <property type="match status" value="1"/>
</dbReference>
<dbReference type="Pfam" id="PF13306">
    <property type="entry name" value="LRR_5"/>
    <property type="match status" value="1"/>
</dbReference>
<dbReference type="EMBL" id="JAAWUZ010000090">
    <property type="protein sequence ID" value="NSG31445.1"/>
    <property type="molecule type" value="Genomic_DNA"/>
</dbReference>
<evidence type="ECO:0000313" key="1">
    <source>
        <dbReference type="EMBL" id="NSG31445.1"/>
    </source>
</evidence>
<comment type="caution">
    <text evidence="1">The sequence shown here is derived from an EMBL/GenBank/DDBJ whole genome shotgun (WGS) entry which is preliminary data.</text>
</comment>
<proteinExistence type="predicted"/>
<dbReference type="Proteomes" id="UP000821846">
    <property type="component" value="Unassembled WGS sequence"/>
</dbReference>
<evidence type="ECO:0000313" key="2">
    <source>
        <dbReference type="Proteomes" id="UP000821846"/>
    </source>
</evidence>
<reference evidence="1 2" key="1">
    <citation type="journal article" date="2020" name="Cell Host Microbe">
        <title>Functional and Genomic Variation between Human-Derived Isolates of Lachnospiraceae Reveals Inter- and Intra-Species Diversity.</title>
        <authorList>
            <person name="Sorbara M.T."/>
            <person name="Littmann E.R."/>
            <person name="Fontana E."/>
            <person name="Moody T.U."/>
            <person name="Kohout C.E."/>
            <person name="Gjonbalaj M."/>
            <person name="Eaton V."/>
            <person name="Seok R."/>
            <person name="Leiner I.M."/>
            <person name="Pamer E.G."/>
        </authorList>
    </citation>
    <scope>NUCLEOTIDE SEQUENCE [LARGE SCALE GENOMIC DNA]</scope>
    <source>
        <strain evidence="1 2">MSK.14.16</strain>
    </source>
</reference>
<name>A0ABX2H2V6_9FIRM</name>
<keyword evidence="2" id="KW-1185">Reference proteome</keyword>
<dbReference type="SUPFAM" id="SSF52058">
    <property type="entry name" value="L domain-like"/>
    <property type="match status" value="1"/>
</dbReference>
<protein>
    <submittedName>
        <fullName evidence="1">Leucine-rich repeat protein</fullName>
    </submittedName>
</protein>
<organism evidence="1 2">
    <name type="scientific">Faecalicatena fissicatena</name>
    <dbReference type="NCBI Taxonomy" id="290055"/>
    <lineage>
        <taxon>Bacteria</taxon>
        <taxon>Bacillati</taxon>
        <taxon>Bacillota</taxon>
        <taxon>Clostridia</taxon>
        <taxon>Lachnospirales</taxon>
        <taxon>Lachnospiraceae</taxon>
        <taxon>Faecalicatena</taxon>
    </lineage>
</organism>
<sequence>MTIGKNAFANCTKLKKVTVNGNKLKTIGKNAFSGDKKLKTINMKKVKSLKTVGKSAFKGISKKVTVKVPGAKKAAYKRLFKKGGIAANRIK</sequence>